<organism evidence="3 4">
    <name type="scientific">Fusarium fujikuroi</name>
    <name type="common">Bakanae and foot rot disease fungus</name>
    <name type="synonym">Gibberella fujikuroi</name>
    <dbReference type="NCBI Taxonomy" id="5127"/>
    <lineage>
        <taxon>Eukaryota</taxon>
        <taxon>Fungi</taxon>
        <taxon>Dikarya</taxon>
        <taxon>Ascomycota</taxon>
        <taxon>Pezizomycotina</taxon>
        <taxon>Sordariomycetes</taxon>
        <taxon>Hypocreomycetidae</taxon>
        <taxon>Hypocreales</taxon>
        <taxon>Nectriaceae</taxon>
        <taxon>Fusarium</taxon>
        <taxon>Fusarium fujikuroi species complex</taxon>
    </lineage>
</organism>
<proteinExistence type="predicted"/>
<dbReference type="PANTHER" id="PTHR46082:SF6">
    <property type="entry name" value="AAA+ ATPASE DOMAIN-CONTAINING PROTEIN-RELATED"/>
    <property type="match status" value="1"/>
</dbReference>
<dbReference type="PANTHER" id="PTHR46082">
    <property type="entry name" value="ATP/GTP-BINDING PROTEIN-RELATED"/>
    <property type="match status" value="1"/>
</dbReference>
<dbReference type="Gene3D" id="3.40.50.1580">
    <property type="entry name" value="Nucleoside phosphorylase domain"/>
    <property type="match status" value="1"/>
</dbReference>
<dbReference type="GO" id="GO:0003824">
    <property type="term" value="F:catalytic activity"/>
    <property type="evidence" value="ECO:0007669"/>
    <property type="project" value="InterPro"/>
</dbReference>
<protein>
    <recommendedName>
        <fullName evidence="2">Nucleoside phosphorylase domain-containing protein</fullName>
    </recommendedName>
</protein>
<dbReference type="InterPro" id="IPR053137">
    <property type="entry name" value="NLR-like"/>
</dbReference>
<feature type="region of interest" description="Disordered" evidence="1">
    <location>
        <begin position="350"/>
        <end position="373"/>
    </location>
</feature>
<evidence type="ECO:0000256" key="1">
    <source>
        <dbReference type="SAM" id="MobiDB-lite"/>
    </source>
</evidence>
<dbReference type="EMBL" id="CABFJX010000001">
    <property type="protein sequence ID" value="VTT55165.1"/>
    <property type="molecule type" value="Genomic_DNA"/>
</dbReference>
<dbReference type="Proteomes" id="UP000760494">
    <property type="component" value="Unassembled WGS sequence"/>
</dbReference>
<evidence type="ECO:0000259" key="2">
    <source>
        <dbReference type="Pfam" id="PF01048"/>
    </source>
</evidence>
<evidence type="ECO:0000313" key="3">
    <source>
        <dbReference type="EMBL" id="VTT55165.1"/>
    </source>
</evidence>
<dbReference type="GO" id="GO:0009116">
    <property type="term" value="P:nucleoside metabolic process"/>
    <property type="evidence" value="ECO:0007669"/>
    <property type="project" value="InterPro"/>
</dbReference>
<reference evidence="3" key="1">
    <citation type="submission" date="2019-05" db="EMBL/GenBank/DDBJ databases">
        <authorList>
            <person name="Piombo E."/>
        </authorList>
    </citation>
    <scope>NUCLEOTIDE SEQUENCE</scope>
    <source>
        <strain evidence="3">C2S</strain>
    </source>
</reference>
<sequence length="710" mass="78214">MDTKLLRLLHEVQRQLETPLKLLDQSHGSVNPGIFTTQWMYDNYRIELEQLREHLSGVIAGKVTLSSCSPNTIRSCLWGIPTLCSVPSAILDPMCIKEQCMDFQDVCELTGGDIYTDDIWEKQQLLDWARSDQPSLLTIQGCYESVNRLERFAAEVWGYLDSKKPTVAILQSLDSAKFFNGFDERELLRQIAVQALQKVSLDHPICFLADVVQLFSEASTCEDWFRILDRVFQMFPTLFVIITVTVLGERAGSTKPWPNQLEELMARVQNSSLTCLKVILIATHPLWPETETPSLICVGPAPAIDSDDGMGGIDIPSEHYLPLSFRIENGSGKEMIEVTEGPEGEIISEQAEQHTSASEAPEAGRPESFQQSPVSSHPLQIDIAILCALTLEADAVEALFDGHWTGGYNRSEGDTNTYTLGVIGRHGVVLVHMPGMGTTHSANVATCCRSTFPGISLALMVGICGGVPFLQDGTELLLGDVVISDGLVRYDFARQYPDGCLIKNSVSESARKLPVEILGYLAKLKGLNARRRLRERATEYLTTLSNVLGVLDPGVENDILFESTYSHKHHPPSSCNICIGDSGVLTGMICGQARSASCKELRCDIGRSVARKRRRGATGNQVNLYPAVHFGKFGSGDKVMKSGEDRDRIARSEGIIAFEMEGGGAWDILPCVIIKGICDYSDSHKDKRWQAYAASTAAACTRAFLEGWRQ</sequence>
<dbReference type="SUPFAM" id="SSF53167">
    <property type="entry name" value="Purine and uridine phosphorylases"/>
    <property type="match status" value="1"/>
</dbReference>
<name>A0A9Q9RA92_FUSFU</name>
<dbReference type="Pfam" id="PF01048">
    <property type="entry name" value="PNP_UDP_1"/>
    <property type="match status" value="1"/>
</dbReference>
<dbReference type="InterPro" id="IPR000845">
    <property type="entry name" value="Nucleoside_phosphorylase_d"/>
</dbReference>
<accession>A0A9Q9RA92</accession>
<feature type="domain" description="Nucleoside phosphorylase" evidence="2">
    <location>
        <begin position="382"/>
        <end position="496"/>
    </location>
</feature>
<comment type="caution">
    <text evidence="3">The sequence shown here is derived from an EMBL/GenBank/DDBJ whole genome shotgun (WGS) entry which is preliminary data.</text>
</comment>
<gene>
    <name evidence="3" type="ORF">C2S_54</name>
</gene>
<dbReference type="AlphaFoldDB" id="A0A9Q9RA92"/>
<evidence type="ECO:0000313" key="4">
    <source>
        <dbReference type="Proteomes" id="UP000760494"/>
    </source>
</evidence>
<dbReference type="InterPro" id="IPR035994">
    <property type="entry name" value="Nucleoside_phosphorylase_sf"/>
</dbReference>